<comment type="caution">
    <text evidence="2">The sequence shown here is derived from an EMBL/GenBank/DDBJ whole genome shotgun (WGS) entry which is preliminary data.</text>
</comment>
<name>W4MAP8_9BACT</name>
<protein>
    <submittedName>
        <fullName evidence="2">Uncharacterized protein</fullName>
    </submittedName>
</protein>
<accession>W4MAP8</accession>
<dbReference type="EMBL" id="AZHX01000488">
    <property type="protein sequence ID" value="ETX07263.1"/>
    <property type="molecule type" value="Genomic_DNA"/>
</dbReference>
<gene>
    <name evidence="2" type="ORF">ETSY2_12210</name>
</gene>
<organism evidence="2 3">
    <name type="scientific">Candidatus Entotheonella gemina</name>
    <dbReference type="NCBI Taxonomy" id="1429439"/>
    <lineage>
        <taxon>Bacteria</taxon>
        <taxon>Pseudomonadati</taxon>
        <taxon>Nitrospinota/Tectimicrobiota group</taxon>
        <taxon>Candidatus Tectimicrobiota</taxon>
        <taxon>Candidatus Entotheonellia</taxon>
        <taxon>Candidatus Entotheonellales</taxon>
        <taxon>Candidatus Entotheonellaceae</taxon>
        <taxon>Candidatus Entotheonella</taxon>
    </lineage>
</organism>
<dbReference type="Proteomes" id="UP000019140">
    <property type="component" value="Unassembled WGS sequence"/>
</dbReference>
<dbReference type="HOGENOM" id="CLU_2859350_0_0_7"/>
<feature type="region of interest" description="Disordered" evidence="1">
    <location>
        <begin position="1"/>
        <end position="20"/>
    </location>
</feature>
<evidence type="ECO:0000256" key="1">
    <source>
        <dbReference type="SAM" id="MobiDB-lite"/>
    </source>
</evidence>
<evidence type="ECO:0000313" key="3">
    <source>
        <dbReference type="Proteomes" id="UP000019140"/>
    </source>
</evidence>
<evidence type="ECO:0000313" key="2">
    <source>
        <dbReference type="EMBL" id="ETX07263.1"/>
    </source>
</evidence>
<proteinExistence type="predicted"/>
<sequence length="64" mass="7553">MSQQETMRRRHADDEASGLYPGWKDTITVSLLEPKEQITSFRDRYLDFDLQICHADPLIRSDKQ</sequence>
<reference evidence="2 3" key="1">
    <citation type="journal article" date="2014" name="Nature">
        <title>An environmental bacterial taxon with a large and distinct metabolic repertoire.</title>
        <authorList>
            <person name="Wilson M.C."/>
            <person name="Mori T."/>
            <person name="Ruckert C."/>
            <person name="Uria A.R."/>
            <person name="Helf M.J."/>
            <person name="Takada K."/>
            <person name="Gernert C."/>
            <person name="Steffens U.A."/>
            <person name="Heycke N."/>
            <person name="Schmitt S."/>
            <person name="Rinke C."/>
            <person name="Helfrich E.J."/>
            <person name="Brachmann A.O."/>
            <person name="Gurgui C."/>
            <person name="Wakimoto T."/>
            <person name="Kracht M."/>
            <person name="Crusemann M."/>
            <person name="Hentschel U."/>
            <person name="Abe I."/>
            <person name="Matsunaga S."/>
            <person name="Kalinowski J."/>
            <person name="Takeyama H."/>
            <person name="Piel J."/>
        </authorList>
    </citation>
    <scope>NUCLEOTIDE SEQUENCE [LARGE SCALE GENOMIC DNA]</scope>
    <source>
        <strain evidence="3">TSY2</strain>
    </source>
</reference>
<dbReference type="AlphaFoldDB" id="W4MAP8"/>
<keyword evidence="3" id="KW-1185">Reference proteome</keyword>